<keyword evidence="1" id="KW-0732">Signal</keyword>
<gene>
    <name evidence="2" type="ordered locus">Plabr_4094</name>
</gene>
<dbReference type="Gene3D" id="3.40.50.1820">
    <property type="entry name" value="alpha/beta hydrolase"/>
    <property type="match status" value="1"/>
</dbReference>
<name>F0SHB6_RUBBR</name>
<dbReference type="eggNOG" id="COG1073">
    <property type="taxonomic scope" value="Bacteria"/>
</dbReference>
<organism evidence="2 3">
    <name type="scientific">Rubinisphaera brasiliensis (strain ATCC 49424 / DSM 5305 / JCM 21570 / IAM 15109 / NBRC 103401 / IFAM 1448)</name>
    <name type="common">Planctomyces brasiliensis</name>
    <dbReference type="NCBI Taxonomy" id="756272"/>
    <lineage>
        <taxon>Bacteria</taxon>
        <taxon>Pseudomonadati</taxon>
        <taxon>Planctomycetota</taxon>
        <taxon>Planctomycetia</taxon>
        <taxon>Planctomycetales</taxon>
        <taxon>Planctomycetaceae</taxon>
        <taxon>Rubinisphaera</taxon>
    </lineage>
</organism>
<dbReference type="OrthoDB" id="282214at2"/>
<reference evidence="3" key="1">
    <citation type="submission" date="2011-02" db="EMBL/GenBank/DDBJ databases">
        <title>The complete genome of Planctomyces brasiliensis DSM 5305.</title>
        <authorList>
            <person name="Lucas S."/>
            <person name="Copeland A."/>
            <person name="Lapidus A."/>
            <person name="Bruce D."/>
            <person name="Goodwin L."/>
            <person name="Pitluck S."/>
            <person name="Kyrpides N."/>
            <person name="Mavromatis K."/>
            <person name="Pagani I."/>
            <person name="Ivanova N."/>
            <person name="Ovchinnikova G."/>
            <person name="Lu M."/>
            <person name="Detter J.C."/>
            <person name="Han C."/>
            <person name="Land M."/>
            <person name="Hauser L."/>
            <person name="Markowitz V."/>
            <person name="Cheng J.-F."/>
            <person name="Hugenholtz P."/>
            <person name="Woyke T."/>
            <person name="Wu D."/>
            <person name="Tindall B."/>
            <person name="Pomrenke H.G."/>
            <person name="Brambilla E."/>
            <person name="Klenk H.-P."/>
            <person name="Eisen J.A."/>
        </authorList>
    </citation>
    <scope>NUCLEOTIDE SEQUENCE [LARGE SCALE GENOMIC DNA]</scope>
    <source>
        <strain evidence="3">ATCC 49424 / DSM 5305 / JCM 21570 / NBRC 103401 / IFAM 1448</strain>
    </source>
</reference>
<dbReference type="AlphaFoldDB" id="F0SHB6"/>
<dbReference type="InterPro" id="IPR029058">
    <property type="entry name" value="AB_hydrolase_fold"/>
</dbReference>
<dbReference type="HOGENOM" id="CLU_923372_0_0_0"/>
<sequence length="307" mass="35277">MFARTRHLLCLTALAICWQTATPTYAQPKKKQTVFQETVTTNDGWPLKLTYYKHEGQRNAPAVILLHSHQGDKRIWTHKFAEELWKEGFAVVAVDLRKHGESKLETVTGASSDIGDLKRDDYVRMVTQDMEAVKDFLMKEHQAENLNIRKTGIVAPEMSAPIALNFTREDWRKIPYDDAPVFAMRTPRGQDIRALVLISPDATLPGMSSALALRELRDPAKQIAFLFCVGEEDSQDRGETRKMYQLVSGRARDAAERIFYETYPYNLRGMALIGKNLKIEAHITVFLKKNLLELEDPWQDRRSRLER</sequence>
<dbReference type="SUPFAM" id="SSF53474">
    <property type="entry name" value="alpha/beta-Hydrolases"/>
    <property type="match status" value="1"/>
</dbReference>
<dbReference type="STRING" id="756272.Plabr_4094"/>
<dbReference type="RefSeq" id="WP_013630388.1">
    <property type="nucleotide sequence ID" value="NC_015174.1"/>
</dbReference>
<evidence type="ECO:0000256" key="1">
    <source>
        <dbReference type="SAM" id="SignalP"/>
    </source>
</evidence>
<feature type="signal peptide" evidence="1">
    <location>
        <begin position="1"/>
        <end position="26"/>
    </location>
</feature>
<keyword evidence="3" id="KW-1185">Reference proteome</keyword>
<dbReference type="EMBL" id="CP002546">
    <property type="protein sequence ID" value="ADY61671.1"/>
    <property type="molecule type" value="Genomic_DNA"/>
</dbReference>
<accession>F0SHB6</accession>
<feature type="chain" id="PRO_5003260502" description="Alpha/beta hydrolase family protein" evidence="1">
    <location>
        <begin position="27"/>
        <end position="307"/>
    </location>
</feature>
<evidence type="ECO:0008006" key="4">
    <source>
        <dbReference type="Google" id="ProtNLM"/>
    </source>
</evidence>
<evidence type="ECO:0000313" key="3">
    <source>
        <dbReference type="Proteomes" id="UP000006860"/>
    </source>
</evidence>
<proteinExistence type="predicted"/>
<protein>
    <recommendedName>
        <fullName evidence="4">Alpha/beta hydrolase family protein</fullName>
    </recommendedName>
</protein>
<dbReference type="Proteomes" id="UP000006860">
    <property type="component" value="Chromosome"/>
</dbReference>
<evidence type="ECO:0000313" key="2">
    <source>
        <dbReference type="EMBL" id="ADY61671.1"/>
    </source>
</evidence>
<dbReference type="KEGG" id="pbs:Plabr_4094"/>